<evidence type="ECO:0000256" key="1">
    <source>
        <dbReference type="SAM" id="MobiDB-lite"/>
    </source>
</evidence>
<name>X1HDF2_9ZZZZ</name>
<feature type="region of interest" description="Disordered" evidence="1">
    <location>
        <begin position="1"/>
        <end position="26"/>
    </location>
</feature>
<dbReference type="EMBL" id="BARU01034771">
    <property type="protein sequence ID" value="GAH67432.1"/>
    <property type="molecule type" value="Genomic_DNA"/>
</dbReference>
<feature type="compositionally biased region" description="Basic residues" evidence="1">
    <location>
        <begin position="1"/>
        <end position="12"/>
    </location>
</feature>
<gene>
    <name evidence="2" type="ORF">S03H2_54529</name>
</gene>
<proteinExistence type="predicted"/>
<dbReference type="AlphaFoldDB" id="X1HDF2"/>
<organism evidence="2">
    <name type="scientific">marine sediment metagenome</name>
    <dbReference type="NCBI Taxonomy" id="412755"/>
    <lineage>
        <taxon>unclassified sequences</taxon>
        <taxon>metagenomes</taxon>
        <taxon>ecological metagenomes</taxon>
    </lineage>
</organism>
<comment type="caution">
    <text evidence="2">The sequence shown here is derived from an EMBL/GenBank/DDBJ whole genome shotgun (WGS) entry which is preliminary data.</text>
</comment>
<reference evidence="2" key="1">
    <citation type="journal article" date="2014" name="Front. Microbiol.">
        <title>High frequency of phylogenetically diverse reductive dehalogenase-homologous genes in deep subseafloor sedimentary metagenomes.</title>
        <authorList>
            <person name="Kawai M."/>
            <person name="Futagami T."/>
            <person name="Toyoda A."/>
            <person name="Takaki Y."/>
            <person name="Nishi S."/>
            <person name="Hori S."/>
            <person name="Arai W."/>
            <person name="Tsubouchi T."/>
            <person name="Morono Y."/>
            <person name="Uchiyama I."/>
            <person name="Ito T."/>
            <person name="Fujiyama A."/>
            <person name="Inagaki F."/>
            <person name="Takami H."/>
        </authorList>
    </citation>
    <scope>NUCLEOTIDE SEQUENCE</scope>
    <source>
        <strain evidence="2">Expedition CK06-06</strain>
    </source>
</reference>
<sequence length="48" mass="5517">MNQKQTRNKVRKTQVQDPKKGSLAKTFSKKLRTHLAKCVSAYNQAREA</sequence>
<accession>X1HDF2</accession>
<protein>
    <submittedName>
        <fullName evidence="2">Uncharacterized protein</fullName>
    </submittedName>
</protein>
<evidence type="ECO:0000313" key="2">
    <source>
        <dbReference type="EMBL" id="GAH67432.1"/>
    </source>
</evidence>